<proteinExistence type="predicted"/>
<evidence type="ECO:0000313" key="2">
    <source>
        <dbReference type="EMBL" id="AVY91795.1"/>
    </source>
</evidence>
<dbReference type="EMBL" id="MF737045">
    <property type="protein sequence ID" value="AVY91795.1"/>
    <property type="molecule type" value="Genomic_DNA"/>
</dbReference>
<sequence>MTESPYVLKPLPSGVPIPMCFCGDPCKVEISEDEATYKQRYWMCSNFAWEPTERQRRSTFITPPPLCDFEQWIDTEIKEADMRLLQGLKEWDAERLEILEKRRREEAAAKEHKEEEEMRRVAACREERERKLERVRRAKAAMEENPDAQNKGKWPRCTQ</sequence>
<evidence type="ECO:0000256" key="1">
    <source>
        <dbReference type="SAM" id="MobiDB-lite"/>
    </source>
</evidence>
<gene>
    <name evidence="2" type="ORF">Shy3280Sca040_003</name>
</gene>
<organism evidence="2">
    <name type="scientific">Saccharum hybrid cultivar SP80-3280</name>
    <dbReference type="NCBI Taxonomy" id="193079"/>
    <lineage>
        <taxon>Eukaryota</taxon>
        <taxon>Viridiplantae</taxon>
        <taxon>Streptophyta</taxon>
        <taxon>Embryophyta</taxon>
        <taxon>Tracheophyta</taxon>
        <taxon>Spermatophyta</taxon>
        <taxon>Magnoliopsida</taxon>
        <taxon>Liliopsida</taxon>
        <taxon>Poales</taxon>
        <taxon>Poaceae</taxon>
        <taxon>PACMAD clade</taxon>
        <taxon>Panicoideae</taxon>
        <taxon>Andropogonodae</taxon>
        <taxon>Andropogoneae</taxon>
        <taxon>Saccharinae</taxon>
        <taxon>Saccharum</taxon>
        <taxon>Saccharum officinarum species complex</taxon>
    </lineage>
</organism>
<dbReference type="PANTHER" id="PTHR48170">
    <property type="entry name" value="ZINC FINGER GRF-TYPE DOMAIN-CONTAINING PROTEIN"/>
    <property type="match status" value="1"/>
</dbReference>
<reference evidence="2" key="1">
    <citation type="journal article" date="2018" name="Front. Plant Sci.">
        <title>"Targeted Sequencing by Gene Synteny," a New Strategy for Polyploid Species: Sequencing and Physical Structure of a Complex Sugarcane Region.</title>
        <authorList>
            <person name="Mancini M.C."/>
            <person name="Cardoso-Silva C.B."/>
            <person name="Sforca D.A."/>
            <person name="Pereira de Souza A."/>
        </authorList>
    </citation>
    <scope>NUCLEOTIDE SEQUENCE</scope>
    <source>
        <strain evidence="2">Shy3280Sca040</strain>
    </source>
</reference>
<protein>
    <submittedName>
        <fullName evidence="2">Unknow</fullName>
    </submittedName>
</protein>
<name>A0A2R4QNK2_9POAL</name>
<dbReference type="PANTHER" id="PTHR48170:SF1">
    <property type="entry name" value="ZINC FINGER GRF-TYPE DOMAIN-CONTAINING PROTEIN"/>
    <property type="match status" value="1"/>
</dbReference>
<accession>A0A2R4QNK2</accession>
<feature type="region of interest" description="Disordered" evidence="1">
    <location>
        <begin position="136"/>
        <end position="159"/>
    </location>
</feature>
<dbReference type="AlphaFoldDB" id="A0A2R4QNK2"/>